<proteinExistence type="predicted"/>
<organism evidence="1">
    <name type="scientific">marine sediment metagenome</name>
    <dbReference type="NCBI Taxonomy" id="412755"/>
    <lineage>
        <taxon>unclassified sequences</taxon>
        <taxon>metagenomes</taxon>
        <taxon>ecological metagenomes</taxon>
    </lineage>
</organism>
<accession>A0A0F9CQ89</accession>
<sequence>MPAKEARSPGAVRREENGPPCRRCGNHSWDVEHRPKARLRWLAETLVAVPDVWIFQSESGGWPKKQYEIWVCLNCGRRARV</sequence>
<name>A0A0F9CQ89_9ZZZZ</name>
<evidence type="ECO:0000313" key="1">
    <source>
        <dbReference type="EMBL" id="KKL28587.1"/>
    </source>
</evidence>
<protein>
    <submittedName>
        <fullName evidence="1">Uncharacterized protein</fullName>
    </submittedName>
</protein>
<gene>
    <name evidence="1" type="ORF">LCGC14_2373660</name>
</gene>
<reference evidence="1" key="1">
    <citation type="journal article" date="2015" name="Nature">
        <title>Complex archaea that bridge the gap between prokaryotes and eukaryotes.</title>
        <authorList>
            <person name="Spang A."/>
            <person name="Saw J.H."/>
            <person name="Jorgensen S.L."/>
            <person name="Zaremba-Niedzwiedzka K."/>
            <person name="Martijn J."/>
            <person name="Lind A.E."/>
            <person name="van Eijk R."/>
            <person name="Schleper C."/>
            <person name="Guy L."/>
            <person name="Ettema T.J."/>
        </authorList>
    </citation>
    <scope>NUCLEOTIDE SEQUENCE</scope>
</reference>
<dbReference type="AlphaFoldDB" id="A0A0F9CQ89"/>
<dbReference type="EMBL" id="LAZR01035042">
    <property type="protein sequence ID" value="KKL28587.1"/>
    <property type="molecule type" value="Genomic_DNA"/>
</dbReference>
<comment type="caution">
    <text evidence="1">The sequence shown here is derived from an EMBL/GenBank/DDBJ whole genome shotgun (WGS) entry which is preliminary data.</text>
</comment>